<dbReference type="AlphaFoldDB" id="A0A5C5XZH1"/>
<feature type="domain" description="Glycosyl hydrolase family 95 N-terminal" evidence="1">
    <location>
        <begin position="42"/>
        <end position="284"/>
    </location>
</feature>
<dbReference type="Gene3D" id="1.50.10.10">
    <property type="match status" value="1"/>
</dbReference>
<evidence type="ECO:0000259" key="3">
    <source>
        <dbReference type="Pfam" id="PF22124"/>
    </source>
</evidence>
<keyword evidence="5" id="KW-1185">Reference proteome</keyword>
<dbReference type="InterPro" id="IPR016518">
    <property type="entry name" value="Alpha-L-fucosidase"/>
</dbReference>
<evidence type="ECO:0000259" key="2">
    <source>
        <dbReference type="Pfam" id="PF21307"/>
    </source>
</evidence>
<dbReference type="GO" id="GO:0004560">
    <property type="term" value="F:alpha-L-fucosidase activity"/>
    <property type="evidence" value="ECO:0007669"/>
    <property type="project" value="InterPro"/>
</dbReference>
<dbReference type="InterPro" id="IPR054363">
    <property type="entry name" value="GH95_cat"/>
</dbReference>
<feature type="domain" description="Alpha fucosidase A-like C-terminal" evidence="2">
    <location>
        <begin position="714"/>
        <end position="777"/>
    </location>
</feature>
<gene>
    <name evidence="4" type="ORF">Pan14r_10340</name>
</gene>
<evidence type="ECO:0000259" key="1">
    <source>
        <dbReference type="Pfam" id="PF14498"/>
    </source>
</evidence>
<dbReference type="InterPro" id="IPR049053">
    <property type="entry name" value="AFCA-like_C"/>
</dbReference>
<comment type="caution">
    <text evidence="4">The sequence shown here is derived from an EMBL/GenBank/DDBJ whole genome shotgun (WGS) entry which is preliminary data.</text>
</comment>
<dbReference type="Pfam" id="PF21307">
    <property type="entry name" value="Glyco_hydro_95_C"/>
    <property type="match status" value="1"/>
</dbReference>
<dbReference type="Pfam" id="PF22124">
    <property type="entry name" value="Glyco_hydro_95_cat"/>
    <property type="match status" value="1"/>
</dbReference>
<proteinExistence type="predicted"/>
<name>A0A5C5XZH1_9PLAN</name>
<dbReference type="PANTHER" id="PTHR31084">
    <property type="entry name" value="ALPHA-L-FUCOSIDASE 2"/>
    <property type="match status" value="1"/>
</dbReference>
<dbReference type="InterPro" id="IPR008928">
    <property type="entry name" value="6-hairpin_glycosidase_sf"/>
</dbReference>
<dbReference type="RefSeq" id="WP_197203350.1">
    <property type="nucleotide sequence ID" value="NZ_SJPL01000001.1"/>
</dbReference>
<dbReference type="SUPFAM" id="SSF48208">
    <property type="entry name" value="Six-hairpin glycosidases"/>
    <property type="match status" value="1"/>
</dbReference>
<dbReference type="Pfam" id="PF14498">
    <property type="entry name" value="Glyco_hyd_65N_2"/>
    <property type="match status" value="1"/>
</dbReference>
<dbReference type="PIRSF" id="PIRSF007663">
    <property type="entry name" value="UCP007663"/>
    <property type="match status" value="1"/>
</dbReference>
<organism evidence="4 5">
    <name type="scientific">Crateriforma conspicua</name>
    <dbReference type="NCBI Taxonomy" id="2527996"/>
    <lineage>
        <taxon>Bacteria</taxon>
        <taxon>Pseudomonadati</taxon>
        <taxon>Planctomycetota</taxon>
        <taxon>Planctomycetia</taxon>
        <taxon>Planctomycetales</taxon>
        <taxon>Planctomycetaceae</taxon>
        <taxon>Crateriforma</taxon>
    </lineage>
</organism>
<protein>
    <submittedName>
        <fullName evidence="4">Uncharacterized protein</fullName>
    </submittedName>
</protein>
<dbReference type="PANTHER" id="PTHR31084:SF0">
    <property type="entry name" value="ALPHA-L-FUCOSIDASE 2"/>
    <property type="match status" value="1"/>
</dbReference>
<dbReference type="GO" id="GO:0005975">
    <property type="term" value="P:carbohydrate metabolic process"/>
    <property type="evidence" value="ECO:0007669"/>
    <property type="project" value="InterPro"/>
</dbReference>
<dbReference type="InterPro" id="IPR027414">
    <property type="entry name" value="GH95_N_dom"/>
</dbReference>
<feature type="domain" description="Glycosyl hydrolase family 95 catalytic" evidence="3">
    <location>
        <begin position="308"/>
        <end position="701"/>
    </location>
</feature>
<dbReference type="Proteomes" id="UP000317238">
    <property type="component" value="Unassembled WGS sequence"/>
</dbReference>
<dbReference type="Gene3D" id="2.70.98.50">
    <property type="entry name" value="putative glycoside hydrolase family protein from bacillus halodurans"/>
    <property type="match status" value="1"/>
</dbReference>
<accession>A0A5C5XZH1</accession>
<evidence type="ECO:0000313" key="5">
    <source>
        <dbReference type="Proteomes" id="UP000317238"/>
    </source>
</evidence>
<dbReference type="EMBL" id="SJPL01000001">
    <property type="protein sequence ID" value="TWT68787.1"/>
    <property type="molecule type" value="Genomic_DNA"/>
</dbReference>
<reference evidence="4 5" key="1">
    <citation type="submission" date="2019-02" db="EMBL/GenBank/DDBJ databases">
        <title>Deep-cultivation of Planctomycetes and their phenomic and genomic characterization uncovers novel biology.</title>
        <authorList>
            <person name="Wiegand S."/>
            <person name="Jogler M."/>
            <person name="Boedeker C."/>
            <person name="Pinto D."/>
            <person name="Vollmers J."/>
            <person name="Rivas-Marin E."/>
            <person name="Kohn T."/>
            <person name="Peeters S.H."/>
            <person name="Heuer A."/>
            <person name="Rast P."/>
            <person name="Oberbeckmann S."/>
            <person name="Bunk B."/>
            <person name="Jeske O."/>
            <person name="Meyerdierks A."/>
            <person name="Storesund J.E."/>
            <person name="Kallscheuer N."/>
            <person name="Luecker S."/>
            <person name="Lage O.M."/>
            <person name="Pohl T."/>
            <person name="Merkel B.J."/>
            <person name="Hornburger P."/>
            <person name="Mueller R.-W."/>
            <person name="Bruemmer F."/>
            <person name="Labrenz M."/>
            <person name="Spormann A.M."/>
            <person name="Op Den Camp H."/>
            <person name="Overmann J."/>
            <person name="Amann R."/>
            <person name="Jetten M.S.M."/>
            <person name="Mascher T."/>
            <person name="Medema M.H."/>
            <person name="Devos D.P."/>
            <person name="Kaster A.-K."/>
            <person name="Ovreas L."/>
            <person name="Rohde M."/>
            <person name="Galperin M.Y."/>
            <person name="Jogler C."/>
        </authorList>
    </citation>
    <scope>NUCLEOTIDE SEQUENCE [LARGE SCALE GENOMIC DNA]</scope>
    <source>
        <strain evidence="4 5">Pan14r</strain>
    </source>
</reference>
<dbReference type="InterPro" id="IPR012341">
    <property type="entry name" value="6hp_glycosidase-like_sf"/>
</dbReference>
<evidence type="ECO:0000313" key="4">
    <source>
        <dbReference type="EMBL" id="TWT68787.1"/>
    </source>
</evidence>
<sequence length="787" mass="87286">MPFISIDFTMRLSFRLTCLLTIILATSWLSSDVSSGESPWTLRYDEPAESWNDALPVGNGIMGGMVFGGVTDDRVQFNHDTLWAGRPRSYSHAGAAQYLSEIRQLLFDGKQAEAEKLASAHFMSQPLRQAPYQPFGDLELHFADATAVENYERTLDLDAAVAQTTYEANGVRFTRTVFASHPDGVIVVHLTADRPGAISCSAQLSTPHQSDAKVARLDDHTLHMTGKVDAVDYKQVVFEGAVRFEAQLRVAIDGGTVNVSDAQIQVQSADEVTFCLAAATTYQDYQSLTADPNTICRDVLDAIADKPYASLLADHLRDHRKLFRRVDLDLGGGQSRSMTTDNRLAAYQDEPDADFIGLLFQYGRYLLIASSRPGGQPANLQGLWNESKTPAWESKYTININTEMNYWPAELTGLSECHDPLFDMLEDLTQTGREVAREHYGANGWVTHHNTDAWRGAAPINASNHGIWPTGGAWLSTHLWDRYQFTMDEDFLRERAYPIMKGSSQFFLNTLVPDPVFDKDWLVSGPSNSPERGGLVMAPTMDHQIIRHLLDATAEAADILKVDADFADQLRSTSKRIAPNQVGAEGQLKEWLYTEDPRTTHRHVSHLWGLHPGSQITPETPELFDACRKTLQFRGDAGTGWSRAWKVNFWARLRDGNHMNTILHGFCKKGGGGFYNNLFDSHPPFQIDGNFGLTSGVAESLVQSHRRNADGDYIIDLLPALPSAWPDGSVSGLRARGGFEVSVQWKDGQLKEASIRSLHGGPLVVQTADGVKTLESETTPNEVYVVR</sequence>